<keyword evidence="4" id="KW-1185">Reference proteome</keyword>
<dbReference type="PANTHER" id="PTHR43353">
    <property type="entry name" value="SUCCINATE-SEMIALDEHYDE DEHYDROGENASE, MITOCHONDRIAL"/>
    <property type="match status" value="1"/>
</dbReference>
<dbReference type="Pfam" id="PF00171">
    <property type="entry name" value="Aldedh"/>
    <property type="match status" value="1"/>
</dbReference>
<proteinExistence type="predicted"/>
<evidence type="ECO:0000313" key="3">
    <source>
        <dbReference type="EMBL" id="MED6217428.1"/>
    </source>
</evidence>
<organism evidence="3 4">
    <name type="scientific">Stylosanthes scabra</name>
    <dbReference type="NCBI Taxonomy" id="79078"/>
    <lineage>
        <taxon>Eukaryota</taxon>
        <taxon>Viridiplantae</taxon>
        <taxon>Streptophyta</taxon>
        <taxon>Embryophyta</taxon>
        <taxon>Tracheophyta</taxon>
        <taxon>Spermatophyta</taxon>
        <taxon>Magnoliopsida</taxon>
        <taxon>eudicotyledons</taxon>
        <taxon>Gunneridae</taxon>
        <taxon>Pentapetalae</taxon>
        <taxon>rosids</taxon>
        <taxon>fabids</taxon>
        <taxon>Fabales</taxon>
        <taxon>Fabaceae</taxon>
        <taxon>Papilionoideae</taxon>
        <taxon>50 kb inversion clade</taxon>
        <taxon>dalbergioids sensu lato</taxon>
        <taxon>Dalbergieae</taxon>
        <taxon>Pterocarpus clade</taxon>
        <taxon>Stylosanthes</taxon>
    </lineage>
</organism>
<evidence type="ECO:0000313" key="4">
    <source>
        <dbReference type="Proteomes" id="UP001341840"/>
    </source>
</evidence>
<dbReference type="GO" id="GO:0004777">
    <property type="term" value="F:succinate-semialdehyde dehydrogenase (NAD+) activity"/>
    <property type="evidence" value="ECO:0007669"/>
    <property type="project" value="UniProtKB-EC"/>
</dbReference>
<gene>
    <name evidence="3" type="primary">ALDH5F1_2</name>
    <name evidence="3" type="ORF">PIB30_118435</name>
</gene>
<reference evidence="3 4" key="1">
    <citation type="journal article" date="2023" name="Plants (Basel)">
        <title>Bridging the Gap: Combining Genomics and Transcriptomics Approaches to Understand Stylosanthes scabra, an Orphan Legume from the Brazilian Caatinga.</title>
        <authorList>
            <person name="Ferreira-Neto J.R.C."/>
            <person name="da Silva M.D."/>
            <person name="Binneck E."/>
            <person name="de Melo N.F."/>
            <person name="da Silva R.H."/>
            <person name="de Melo A.L.T.M."/>
            <person name="Pandolfi V."/>
            <person name="Bustamante F.O."/>
            <person name="Brasileiro-Vidal A.C."/>
            <person name="Benko-Iseppon A.M."/>
        </authorList>
    </citation>
    <scope>NUCLEOTIDE SEQUENCE [LARGE SCALE GENOMIC DNA]</scope>
    <source>
        <tissue evidence="3">Leaves</tissue>
    </source>
</reference>
<dbReference type="Proteomes" id="UP001341840">
    <property type="component" value="Unassembled WGS sequence"/>
</dbReference>
<dbReference type="InterPro" id="IPR016162">
    <property type="entry name" value="Ald_DH_N"/>
</dbReference>
<dbReference type="Gene3D" id="3.40.605.10">
    <property type="entry name" value="Aldehyde Dehydrogenase, Chain A, domain 1"/>
    <property type="match status" value="1"/>
</dbReference>
<sequence length="167" mass="18488">MAVSFAALNLRSMALRSSSKLLPRSYSHLLPIHMQHSAPPLTRKLSVDARSIASQLNSSGLLKTQGLIGGKWSDSYDGKTIQVYNPATGESIADVACMGQKETNDAIASAYDAYKSWSKTTAAERSKLLRKWYDLLIAHKEQLAQLMTLEQGKPLKESMGKLWGWLY</sequence>
<dbReference type="EMBL" id="JASCZI010271912">
    <property type="protein sequence ID" value="MED6217428.1"/>
    <property type="molecule type" value="Genomic_DNA"/>
</dbReference>
<dbReference type="InterPro" id="IPR050740">
    <property type="entry name" value="Aldehyde_DH_Superfamily"/>
</dbReference>
<accession>A0ABU6Z861</accession>
<evidence type="ECO:0000256" key="1">
    <source>
        <dbReference type="ARBA" id="ARBA00023002"/>
    </source>
</evidence>
<keyword evidence="1 3" id="KW-0560">Oxidoreductase</keyword>
<dbReference type="EC" id="1.2.1.24" evidence="3"/>
<dbReference type="InterPro" id="IPR016161">
    <property type="entry name" value="Ald_DH/histidinol_DH"/>
</dbReference>
<dbReference type="PANTHER" id="PTHR43353:SF5">
    <property type="entry name" value="SUCCINATE-SEMIALDEHYDE DEHYDROGENASE, MITOCHONDRIAL"/>
    <property type="match status" value="1"/>
</dbReference>
<protein>
    <submittedName>
        <fullName evidence="3">Succinate-semialdehyde dehydrogenase, mitochondrial</fullName>
        <ecNumber evidence="3">1.2.1.24</ecNumber>
    </submittedName>
</protein>
<feature type="domain" description="Aldehyde dehydrogenase" evidence="2">
    <location>
        <begin position="72"/>
        <end position="160"/>
    </location>
</feature>
<evidence type="ECO:0000259" key="2">
    <source>
        <dbReference type="Pfam" id="PF00171"/>
    </source>
</evidence>
<dbReference type="InterPro" id="IPR015590">
    <property type="entry name" value="Aldehyde_DH_dom"/>
</dbReference>
<name>A0ABU6Z861_9FABA</name>
<dbReference type="SUPFAM" id="SSF53720">
    <property type="entry name" value="ALDH-like"/>
    <property type="match status" value="1"/>
</dbReference>
<comment type="caution">
    <text evidence="3">The sequence shown here is derived from an EMBL/GenBank/DDBJ whole genome shotgun (WGS) entry which is preliminary data.</text>
</comment>